<name>A0A2M9CD10_9CELL</name>
<dbReference type="EMBL" id="PGFE01000005">
    <property type="protein sequence ID" value="PJJ69275.1"/>
    <property type="molecule type" value="Genomic_DNA"/>
</dbReference>
<evidence type="ECO:0000313" key="2">
    <source>
        <dbReference type="Proteomes" id="UP000231693"/>
    </source>
</evidence>
<gene>
    <name evidence="1" type="ORF">CLV28_2738</name>
</gene>
<sequence>MSNDQYICAFCSKPTDDDPRYIHLDLSWLHSGASQAIGAHHSCLVAALQPGFPLAVEGPYE</sequence>
<proteinExistence type="predicted"/>
<protein>
    <submittedName>
        <fullName evidence="1">Uncharacterized protein</fullName>
    </submittedName>
</protein>
<dbReference type="AlphaFoldDB" id="A0A2M9CD10"/>
<accession>A0A2M9CD10</accession>
<dbReference type="Proteomes" id="UP000231693">
    <property type="component" value="Unassembled WGS sequence"/>
</dbReference>
<comment type="caution">
    <text evidence="1">The sequence shown here is derived from an EMBL/GenBank/DDBJ whole genome shotgun (WGS) entry which is preliminary data.</text>
</comment>
<keyword evidence="2" id="KW-1185">Reference proteome</keyword>
<evidence type="ECO:0000313" key="1">
    <source>
        <dbReference type="EMBL" id="PJJ69275.1"/>
    </source>
</evidence>
<organism evidence="1 2">
    <name type="scientific">Sediminihabitans luteus</name>
    <dbReference type="NCBI Taxonomy" id="1138585"/>
    <lineage>
        <taxon>Bacteria</taxon>
        <taxon>Bacillati</taxon>
        <taxon>Actinomycetota</taxon>
        <taxon>Actinomycetes</taxon>
        <taxon>Micrococcales</taxon>
        <taxon>Cellulomonadaceae</taxon>
        <taxon>Sediminihabitans</taxon>
    </lineage>
</organism>
<reference evidence="1 2" key="1">
    <citation type="submission" date="2017-11" db="EMBL/GenBank/DDBJ databases">
        <title>Genomic Encyclopedia of Archaeal and Bacterial Type Strains, Phase II (KMG-II): From Individual Species to Whole Genera.</title>
        <authorList>
            <person name="Goeker M."/>
        </authorList>
    </citation>
    <scope>NUCLEOTIDE SEQUENCE [LARGE SCALE GENOMIC DNA]</scope>
    <source>
        <strain evidence="1 2">DSM 25478</strain>
    </source>
</reference>